<accession>A0AAR2J3W8</accession>
<keyword evidence="16" id="KW-1185">Reference proteome</keyword>
<evidence type="ECO:0000256" key="13">
    <source>
        <dbReference type="SAM" id="MobiDB-lite"/>
    </source>
</evidence>
<evidence type="ECO:0000256" key="4">
    <source>
        <dbReference type="ARBA" id="ARBA00022723"/>
    </source>
</evidence>
<dbReference type="SMART" id="SM00775">
    <property type="entry name" value="LNS2"/>
    <property type="match status" value="1"/>
</dbReference>
<dbReference type="Pfam" id="PF02862">
    <property type="entry name" value="DDHD"/>
    <property type="match status" value="1"/>
</dbReference>
<evidence type="ECO:0000256" key="6">
    <source>
        <dbReference type="ARBA" id="ARBA00023121"/>
    </source>
</evidence>
<dbReference type="GO" id="GO:0008525">
    <property type="term" value="F:phosphatidylcholine transporter activity"/>
    <property type="evidence" value="ECO:0007669"/>
    <property type="project" value="TreeGrafter"/>
</dbReference>
<sequence length="697" mass="77107">YKLLNIVFKLKAYVYYWISLLICKQFAGRKCRTQLLILVVHGGHILDSGGGDPGGKAGDAAMLASVLERVSRAHFQEAADGLLVRLVPCPPVCAEAFSLVSHLNPYSYDESCVSSSVDHLPLAALPILAIAAPRYQDAVASVITQANQVYHNFLQSPEGLGFSGQVCLVADCVGGVLCFDALCFSGDKQHRSPELPPFPVPRYQRYPLGDGRSTMLYFHFTPALCCTGAHFARALFCFLSRPITLSLLLLFLSVCSRWWGCKRMDYVLYCPDVLNAFPTVALPPLFHASYWESTDAMAFILRQVLRCDCLKAGEADCSDAIPISPSSPREKWLRRRTHVKLRNVTANHRVHDVIATEDGPQTLVGRFMYGPLDMVTLTGEKVDVFLMTQPASGRWVLFDTEVTSSSGRVTYTIPANKRLPVGVYPIKMVVKGDQTSAEAFLTVLPQGMECVVFSIDGSFAASVSLMGSDPKVRPGAVDVVRHWQDLGYLIIYITGRPDMQKQRVVSWLSQHNFPQGMVFFSEGLVHDPLRQKTIFLKGLVKECHIKISASYGSMKDMSVYSALGLEATQIYIVGRPSKKHQHQCQFLSEGYAAHLSMLEFEHGSRSKKNRMILRQGSFGLSSKPEFLSPSPDFLSCKRTPLLRRAMSVQQPSPPSSSASTPKPERAQSQPESHKDGPEIRIELDDEDEDKGGFAAVL</sequence>
<evidence type="ECO:0000256" key="5">
    <source>
        <dbReference type="ARBA" id="ARBA00022837"/>
    </source>
</evidence>
<organism evidence="15 16">
    <name type="scientific">Pygocentrus nattereri</name>
    <name type="common">Red-bellied piranha</name>
    <dbReference type="NCBI Taxonomy" id="42514"/>
    <lineage>
        <taxon>Eukaryota</taxon>
        <taxon>Metazoa</taxon>
        <taxon>Chordata</taxon>
        <taxon>Craniata</taxon>
        <taxon>Vertebrata</taxon>
        <taxon>Euteleostomi</taxon>
        <taxon>Actinopterygii</taxon>
        <taxon>Neopterygii</taxon>
        <taxon>Teleostei</taxon>
        <taxon>Ostariophysi</taxon>
        <taxon>Characiformes</taxon>
        <taxon>Characoidei</taxon>
        <taxon>Pygocentrus</taxon>
    </lineage>
</organism>
<dbReference type="InterPro" id="IPR004177">
    <property type="entry name" value="DDHD_dom"/>
</dbReference>
<evidence type="ECO:0000256" key="9">
    <source>
        <dbReference type="ARBA" id="ARBA00065401"/>
    </source>
</evidence>
<evidence type="ECO:0000256" key="2">
    <source>
        <dbReference type="ARBA" id="ARBA00010316"/>
    </source>
</evidence>
<dbReference type="InterPro" id="IPR023214">
    <property type="entry name" value="HAD_sf"/>
</dbReference>
<dbReference type="GeneTree" id="ENSGT00940000164860"/>
<dbReference type="Gene3D" id="3.40.50.1000">
    <property type="entry name" value="HAD superfamily/HAD-like"/>
    <property type="match status" value="1"/>
</dbReference>
<dbReference type="SUPFAM" id="SSF56784">
    <property type="entry name" value="HAD-like"/>
    <property type="match status" value="1"/>
</dbReference>
<dbReference type="SMART" id="SM01127">
    <property type="entry name" value="DDHD"/>
    <property type="match status" value="1"/>
</dbReference>
<dbReference type="GO" id="GO:0046872">
    <property type="term" value="F:metal ion binding"/>
    <property type="evidence" value="ECO:0007669"/>
    <property type="project" value="UniProtKB-KW"/>
</dbReference>
<evidence type="ECO:0000259" key="14">
    <source>
        <dbReference type="PROSITE" id="PS51043"/>
    </source>
</evidence>
<reference evidence="15" key="3">
    <citation type="submission" date="2025-09" db="UniProtKB">
        <authorList>
            <consortium name="Ensembl"/>
        </authorList>
    </citation>
    <scope>IDENTIFICATION</scope>
</reference>
<evidence type="ECO:0000256" key="8">
    <source>
        <dbReference type="ARBA" id="ARBA00059635"/>
    </source>
</evidence>
<evidence type="ECO:0000256" key="12">
    <source>
        <dbReference type="ARBA" id="ARBA00076348"/>
    </source>
</evidence>
<dbReference type="PROSITE" id="PS51043">
    <property type="entry name" value="DDHD"/>
    <property type="match status" value="1"/>
</dbReference>
<dbReference type="GO" id="GO:0035091">
    <property type="term" value="F:phosphatidylinositol binding"/>
    <property type="evidence" value="ECO:0007669"/>
    <property type="project" value="TreeGrafter"/>
</dbReference>
<comment type="function">
    <text evidence="8">Catalyzes the transfer of phosphatidylinositol and phosphatidylcholine between membranes (in vitro). Binds calcium ions.</text>
</comment>
<dbReference type="Proteomes" id="UP001501920">
    <property type="component" value="Chromosome 16"/>
</dbReference>
<comment type="subcellular location">
    <subcellularLocation>
        <location evidence="1">Endomembrane system</location>
        <topology evidence="1">Peripheral membrane protein</topology>
    </subcellularLocation>
</comment>
<name>A0AAR2J3W8_PYGNA</name>
<keyword evidence="3" id="KW-0597">Phosphoprotein</keyword>
<evidence type="ECO:0000313" key="16">
    <source>
        <dbReference type="Proteomes" id="UP001501920"/>
    </source>
</evidence>
<comment type="subunit">
    <text evidence="9">Interacts with PTK2B via its C-terminus.</text>
</comment>
<feature type="domain" description="DDHD" evidence="14">
    <location>
        <begin position="113"/>
        <end position="306"/>
    </location>
</feature>
<reference evidence="15 16" key="1">
    <citation type="submission" date="2020-10" db="EMBL/GenBank/DDBJ databases">
        <title>Pygocentrus nattereri (red-bellied piranha) genome, fPygNat1, primary haplotype.</title>
        <authorList>
            <person name="Myers G."/>
            <person name="Meyer A."/>
            <person name="Karagic N."/>
            <person name="Pippel M."/>
            <person name="Winkler S."/>
            <person name="Tracey A."/>
            <person name="Wood J."/>
            <person name="Formenti G."/>
            <person name="Howe K."/>
            <person name="Fedrigo O."/>
            <person name="Jarvis E.D."/>
        </authorList>
    </citation>
    <scope>NUCLEOTIDE SEQUENCE [LARGE SCALE GENOMIC DNA]</scope>
</reference>
<dbReference type="Ensembl" id="ENSPNAT00000076434.1">
    <property type="protein sequence ID" value="ENSPNAP00000045022.1"/>
    <property type="gene ID" value="ENSPNAG00000003146.2"/>
</dbReference>
<feature type="region of interest" description="Disordered" evidence="13">
    <location>
        <begin position="645"/>
        <end position="697"/>
    </location>
</feature>
<dbReference type="GO" id="GO:0031210">
    <property type="term" value="F:phosphatidylcholine binding"/>
    <property type="evidence" value="ECO:0007669"/>
    <property type="project" value="TreeGrafter"/>
</dbReference>
<evidence type="ECO:0000256" key="7">
    <source>
        <dbReference type="ARBA" id="ARBA00023136"/>
    </source>
</evidence>
<dbReference type="PANTHER" id="PTHR10658">
    <property type="entry name" value="PHOSPHATIDYLINOSITOL TRANSFER PROTEIN"/>
    <property type="match status" value="1"/>
</dbReference>
<dbReference type="InterPro" id="IPR031315">
    <property type="entry name" value="LNS2/PITP"/>
</dbReference>
<dbReference type="GO" id="GO:0005737">
    <property type="term" value="C:cytoplasm"/>
    <property type="evidence" value="ECO:0007669"/>
    <property type="project" value="TreeGrafter"/>
</dbReference>
<keyword evidence="6" id="KW-0446">Lipid-binding</keyword>
<dbReference type="FunFam" id="3.40.50.1000:FF:000085">
    <property type="entry name" value="Membrane-associated phosphatidylinositol transfer protein 3"/>
    <property type="match status" value="1"/>
</dbReference>
<dbReference type="GO" id="GO:0012505">
    <property type="term" value="C:endomembrane system"/>
    <property type="evidence" value="ECO:0007669"/>
    <property type="project" value="UniProtKB-SubCell"/>
</dbReference>
<dbReference type="Pfam" id="PF24695">
    <property type="entry name" value="PITM1-3"/>
    <property type="match status" value="1"/>
</dbReference>
<comment type="similarity">
    <text evidence="2">Belongs to the PtdIns transfer protein family. PI transfer class IIA subfamily.</text>
</comment>
<evidence type="ECO:0000256" key="1">
    <source>
        <dbReference type="ARBA" id="ARBA00004184"/>
    </source>
</evidence>
<dbReference type="PANTHER" id="PTHR10658:SF27">
    <property type="entry name" value="PHOSPHATIDYLINOSITOL TRANSFER PROTEIN BETA ISOFORM"/>
    <property type="match status" value="1"/>
</dbReference>
<keyword evidence="7" id="KW-0472">Membrane</keyword>
<dbReference type="InterPro" id="IPR001666">
    <property type="entry name" value="PI_transfer"/>
</dbReference>
<reference evidence="15" key="2">
    <citation type="submission" date="2025-08" db="UniProtKB">
        <authorList>
            <consortium name="Ensembl"/>
        </authorList>
    </citation>
    <scope>IDENTIFICATION</scope>
</reference>
<evidence type="ECO:0000256" key="10">
    <source>
        <dbReference type="ARBA" id="ARBA00067420"/>
    </source>
</evidence>
<dbReference type="InterPro" id="IPR036412">
    <property type="entry name" value="HAD-like_sf"/>
</dbReference>
<proteinExistence type="inferred from homology"/>
<evidence type="ECO:0000313" key="15">
    <source>
        <dbReference type="Ensembl" id="ENSPNAP00000045022.1"/>
    </source>
</evidence>
<dbReference type="AlphaFoldDB" id="A0AAR2J3W8"/>
<dbReference type="Pfam" id="PF24694">
    <property type="entry name" value="LNS2_PITM1-3"/>
    <property type="match status" value="1"/>
</dbReference>
<protein>
    <recommendedName>
        <fullName evidence="10">Membrane-associated phosphatidylinositol transfer protein 3</fullName>
    </recommendedName>
    <alternativeName>
        <fullName evidence="12">Phosphatidylinositol transfer protein, membrane-associated 3</fullName>
    </alternativeName>
    <alternativeName>
        <fullName evidence="11">Pyk2 N-terminal domain-interacting receptor 1</fullName>
    </alternativeName>
</protein>
<evidence type="ECO:0000256" key="11">
    <source>
        <dbReference type="ARBA" id="ARBA00075284"/>
    </source>
</evidence>
<keyword evidence="5" id="KW-0106">Calcium</keyword>
<keyword evidence="4" id="KW-0479">Metal-binding</keyword>
<feature type="compositionally biased region" description="Basic and acidic residues" evidence="13">
    <location>
        <begin position="671"/>
        <end position="682"/>
    </location>
</feature>
<evidence type="ECO:0000256" key="3">
    <source>
        <dbReference type="ARBA" id="ARBA00022553"/>
    </source>
</evidence>
<dbReference type="GO" id="GO:0008526">
    <property type="term" value="F:phosphatidylinositol transfer activity"/>
    <property type="evidence" value="ECO:0007669"/>
    <property type="project" value="TreeGrafter"/>
</dbReference>